<sequence length="91" mass="10683">MINAYKQKEILTLICFRLSVIDHVHITEGGAKYVLQSFRKLVIAFDSLETGHFYNSILERQTVQTMKTTHSPSVHYFLRRLVKRETSKQLK</sequence>
<reference evidence="1 2" key="1">
    <citation type="submission" date="2015-01" db="EMBL/GenBank/DDBJ databases">
        <title>Evolution of Trichinella species and genotypes.</title>
        <authorList>
            <person name="Korhonen P.K."/>
            <person name="Edoardo P."/>
            <person name="Giuseppe L.R."/>
            <person name="Gasser R.B."/>
        </authorList>
    </citation>
    <scope>NUCLEOTIDE SEQUENCE [LARGE SCALE GENOMIC DNA]</scope>
    <source>
        <strain evidence="1">ISS2496</strain>
    </source>
</reference>
<evidence type="ECO:0000313" key="1">
    <source>
        <dbReference type="EMBL" id="KRY15770.1"/>
    </source>
</evidence>
<proteinExistence type="predicted"/>
<evidence type="ECO:0000313" key="2">
    <source>
        <dbReference type="Proteomes" id="UP000054783"/>
    </source>
</evidence>
<dbReference type="OrthoDB" id="10304844at2759"/>
<protein>
    <submittedName>
        <fullName evidence="1">Uncharacterized protein</fullName>
    </submittedName>
</protein>
<keyword evidence="2" id="KW-1185">Reference proteome</keyword>
<dbReference type="EMBL" id="JYDQ01000090">
    <property type="protein sequence ID" value="KRY15770.1"/>
    <property type="molecule type" value="Genomic_DNA"/>
</dbReference>
<gene>
    <name evidence="1" type="ORF">T12_13233</name>
</gene>
<dbReference type="AlphaFoldDB" id="A0A0V0ZUG4"/>
<comment type="caution">
    <text evidence="1">The sequence shown here is derived from an EMBL/GenBank/DDBJ whole genome shotgun (WGS) entry which is preliminary data.</text>
</comment>
<dbReference type="Proteomes" id="UP000054783">
    <property type="component" value="Unassembled WGS sequence"/>
</dbReference>
<organism evidence="1 2">
    <name type="scientific">Trichinella patagoniensis</name>
    <dbReference type="NCBI Taxonomy" id="990121"/>
    <lineage>
        <taxon>Eukaryota</taxon>
        <taxon>Metazoa</taxon>
        <taxon>Ecdysozoa</taxon>
        <taxon>Nematoda</taxon>
        <taxon>Enoplea</taxon>
        <taxon>Dorylaimia</taxon>
        <taxon>Trichinellida</taxon>
        <taxon>Trichinellidae</taxon>
        <taxon>Trichinella</taxon>
    </lineage>
</organism>
<name>A0A0V0ZUG4_9BILA</name>
<accession>A0A0V0ZUG4</accession>